<organism evidence="5 6">
    <name type="scientific">Allokutzneria multivorans</name>
    <dbReference type="NCBI Taxonomy" id="1142134"/>
    <lineage>
        <taxon>Bacteria</taxon>
        <taxon>Bacillati</taxon>
        <taxon>Actinomycetota</taxon>
        <taxon>Actinomycetes</taxon>
        <taxon>Pseudonocardiales</taxon>
        <taxon>Pseudonocardiaceae</taxon>
        <taxon>Allokutzneria</taxon>
    </lineage>
</organism>
<name>A0ABP7T523_9PSEU</name>
<evidence type="ECO:0000256" key="3">
    <source>
        <dbReference type="RuleBase" id="RU000363"/>
    </source>
</evidence>
<feature type="domain" description="Ketoreductase" evidence="4">
    <location>
        <begin position="8"/>
        <end position="198"/>
    </location>
</feature>
<reference evidence="6" key="1">
    <citation type="journal article" date="2019" name="Int. J. Syst. Evol. Microbiol.">
        <title>The Global Catalogue of Microorganisms (GCM) 10K type strain sequencing project: providing services to taxonomists for standard genome sequencing and annotation.</title>
        <authorList>
            <consortium name="The Broad Institute Genomics Platform"/>
            <consortium name="The Broad Institute Genome Sequencing Center for Infectious Disease"/>
            <person name="Wu L."/>
            <person name="Ma J."/>
        </authorList>
    </citation>
    <scope>NUCLEOTIDE SEQUENCE [LARGE SCALE GENOMIC DNA]</scope>
    <source>
        <strain evidence="6">JCM 17342</strain>
    </source>
</reference>
<gene>
    <name evidence="5" type="ORF">GCM10022247_51710</name>
</gene>
<dbReference type="Gene3D" id="3.40.50.720">
    <property type="entry name" value="NAD(P)-binding Rossmann-like Domain"/>
    <property type="match status" value="1"/>
</dbReference>
<dbReference type="InterPro" id="IPR036291">
    <property type="entry name" value="NAD(P)-bd_dom_sf"/>
</dbReference>
<comment type="caution">
    <text evidence="5">The sequence shown here is derived from an EMBL/GenBank/DDBJ whole genome shotgun (WGS) entry which is preliminary data.</text>
</comment>
<dbReference type="EMBL" id="BAABAL010000018">
    <property type="protein sequence ID" value="GAA4021187.1"/>
    <property type="molecule type" value="Genomic_DNA"/>
</dbReference>
<dbReference type="Proteomes" id="UP001501747">
    <property type="component" value="Unassembled WGS sequence"/>
</dbReference>
<protein>
    <submittedName>
        <fullName evidence="5">SDR family oxidoreductase</fullName>
    </submittedName>
</protein>
<keyword evidence="2" id="KW-0560">Oxidoreductase</keyword>
<evidence type="ECO:0000256" key="1">
    <source>
        <dbReference type="ARBA" id="ARBA00006484"/>
    </source>
</evidence>
<evidence type="ECO:0000313" key="5">
    <source>
        <dbReference type="EMBL" id="GAA4021187.1"/>
    </source>
</evidence>
<evidence type="ECO:0000313" key="6">
    <source>
        <dbReference type="Proteomes" id="UP001501747"/>
    </source>
</evidence>
<dbReference type="RefSeq" id="WP_344879696.1">
    <property type="nucleotide sequence ID" value="NZ_BAABAL010000018.1"/>
</dbReference>
<dbReference type="Pfam" id="PF00106">
    <property type="entry name" value="adh_short"/>
    <property type="match status" value="1"/>
</dbReference>
<dbReference type="PROSITE" id="PS00061">
    <property type="entry name" value="ADH_SHORT"/>
    <property type="match status" value="1"/>
</dbReference>
<dbReference type="PRINTS" id="PR00080">
    <property type="entry name" value="SDRFAMILY"/>
</dbReference>
<sequence>MDLKLDRSVAVVTGASKGIGLAVTRTLLAEGARVVAVSRSRTADLDALSGPDLLHVTADLMDPEAPARVVAEAVRAFGGVDVLVNNAGGVPAGVTMPRPSFLDASDAEWQAVFEFNLFLAVRAIRAVLPVMLEAGGGSIVNVSSGNARQPSPMNADYGAAKAGMNNLTKVLSEEFAPKGVRVNTVSPGPVRTAWWTDEGGAADTIAAMADSDRDTVMDTLAPQMMSLSTGRLADPQEIADAVALLASPRSASTTGAEFAVDSGYLKGL</sequence>
<evidence type="ECO:0000256" key="2">
    <source>
        <dbReference type="ARBA" id="ARBA00023002"/>
    </source>
</evidence>
<dbReference type="InterPro" id="IPR020904">
    <property type="entry name" value="Sc_DH/Rdtase_CS"/>
</dbReference>
<dbReference type="InterPro" id="IPR057326">
    <property type="entry name" value="KR_dom"/>
</dbReference>
<dbReference type="SMART" id="SM00822">
    <property type="entry name" value="PKS_KR"/>
    <property type="match status" value="1"/>
</dbReference>
<comment type="similarity">
    <text evidence="1 3">Belongs to the short-chain dehydrogenases/reductases (SDR) family.</text>
</comment>
<dbReference type="PANTHER" id="PTHR24321">
    <property type="entry name" value="DEHYDROGENASES, SHORT CHAIN"/>
    <property type="match status" value="1"/>
</dbReference>
<dbReference type="PRINTS" id="PR00081">
    <property type="entry name" value="GDHRDH"/>
</dbReference>
<dbReference type="SUPFAM" id="SSF51735">
    <property type="entry name" value="NAD(P)-binding Rossmann-fold domains"/>
    <property type="match status" value="1"/>
</dbReference>
<dbReference type="CDD" id="cd05233">
    <property type="entry name" value="SDR_c"/>
    <property type="match status" value="1"/>
</dbReference>
<keyword evidence="6" id="KW-1185">Reference proteome</keyword>
<proteinExistence type="inferred from homology"/>
<evidence type="ECO:0000259" key="4">
    <source>
        <dbReference type="SMART" id="SM00822"/>
    </source>
</evidence>
<dbReference type="PANTHER" id="PTHR24321:SF14">
    <property type="entry name" value="SHORT-CHAIN TYPE DEHYDROGENASE_REDUCTASE BLR2146-RELATED"/>
    <property type="match status" value="1"/>
</dbReference>
<dbReference type="InterPro" id="IPR002347">
    <property type="entry name" value="SDR_fam"/>
</dbReference>
<accession>A0ABP7T523</accession>